<keyword evidence="3" id="KW-1185">Reference proteome</keyword>
<dbReference type="GO" id="GO:0005634">
    <property type="term" value="C:nucleus"/>
    <property type="evidence" value="ECO:0007669"/>
    <property type="project" value="TreeGrafter"/>
</dbReference>
<dbReference type="OrthoDB" id="1435597at2759"/>
<reference evidence="2" key="1">
    <citation type="submission" date="2018-05" db="EMBL/GenBank/DDBJ databases">
        <title>Draft genome of Mucuna pruriens seed.</title>
        <authorList>
            <person name="Nnadi N.E."/>
            <person name="Vos R."/>
            <person name="Hasami M.H."/>
            <person name="Devisetty U.K."/>
            <person name="Aguiy J.C."/>
        </authorList>
    </citation>
    <scope>NUCLEOTIDE SEQUENCE [LARGE SCALE GENOMIC DNA]</scope>
    <source>
        <strain evidence="2">JCA_2017</strain>
    </source>
</reference>
<evidence type="ECO:0000313" key="3">
    <source>
        <dbReference type="Proteomes" id="UP000257109"/>
    </source>
</evidence>
<evidence type="ECO:0000256" key="1">
    <source>
        <dbReference type="SAM" id="Coils"/>
    </source>
</evidence>
<dbReference type="PANTHER" id="PTHR13690:SF86">
    <property type="entry name" value="TRANSCRIPTION FACTOR VIP1"/>
    <property type="match status" value="1"/>
</dbReference>
<comment type="caution">
    <text evidence="2">The sequence shown here is derived from an EMBL/GenBank/DDBJ whole genome shotgun (WGS) entry which is preliminary data.</text>
</comment>
<dbReference type="SUPFAM" id="SSF57959">
    <property type="entry name" value="Leucine zipper domain"/>
    <property type="match status" value="1"/>
</dbReference>
<dbReference type="InterPro" id="IPR046347">
    <property type="entry name" value="bZIP_sf"/>
</dbReference>
<feature type="coiled-coil region" evidence="1">
    <location>
        <begin position="54"/>
        <end position="119"/>
    </location>
</feature>
<dbReference type="Proteomes" id="UP000257109">
    <property type="component" value="Unassembled WGS sequence"/>
</dbReference>
<dbReference type="GO" id="GO:0003700">
    <property type="term" value="F:DNA-binding transcription factor activity"/>
    <property type="evidence" value="ECO:0007669"/>
    <property type="project" value="InterPro"/>
</dbReference>
<dbReference type="EMBL" id="QJKJ01004036">
    <property type="protein sequence ID" value="RDX95828.1"/>
    <property type="molecule type" value="Genomic_DNA"/>
</dbReference>
<dbReference type="PANTHER" id="PTHR13690">
    <property type="entry name" value="TRANSCRIPTION FACTOR POSF21-RELATED"/>
    <property type="match status" value="1"/>
</dbReference>
<dbReference type="STRING" id="157652.A0A371GZ37"/>
<accession>A0A371GZ37</accession>
<keyword evidence="1" id="KW-0175">Coiled coil</keyword>
<sequence>MTSEEWDTSGTTTQWKNSQLYCLRKTQRNLVNSESAARSNERMNRYTSELVGKVEKLRTKATNLSGEVTMLQRDTEDMAEKNKKIKMRLEAMRQESQRKEDLSQELKEELQHLREENLVLFLVNLLLASHSAMKRLTNSGQNRPNFRNFNRKNFLLNEGNIDFERLVAKTIDEFGGRNLLGN</sequence>
<gene>
    <name evidence="2" type="primary">RF2b</name>
    <name evidence="2" type="ORF">CR513_21590</name>
</gene>
<feature type="non-terminal residue" evidence="2">
    <location>
        <position position="1"/>
    </location>
</feature>
<proteinExistence type="predicted"/>
<evidence type="ECO:0000313" key="2">
    <source>
        <dbReference type="EMBL" id="RDX95828.1"/>
    </source>
</evidence>
<protein>
    <submittedName>
        <fullName evidence="2">Transcription factor RF2b</fullName>
    </submittedName>
</protein>
<dbReference type="AlphaFoldDB" id="A0A371GZ37"/>
<organism evidence="2 3">
    <name type="scientific">Mucuna pruriens</name>
    <name type="common">Velvet bean</name>
    <name type="synonym">Dolichos pruriens</name>
    <dbReference type="NCBI Taxonomy" id="157652"/>
    <lineage>
        <taxon>Eukaryota</taxon>
        <taxon>Viridiplantae</taxon>
        <taxon>Streptophyta</taxon>
        <taxon>Embryophyta</taxon>
        <taxon>Tracheophyta</taxon>
        <taxon>Spermatophyta</taxon>
        <taxon>Magnoliopsida</taxon>
        <taxon>eudicotyledons</taxon>
        <taxon>Gunneridae</taxon>
        <taxon>Pentapetalae</taxon>
        <taxon>rosids</taxon>
        <taxon>fabids</taxon>
        <taxon>Fabales</taxon>
        <taxon>Fabaceae</taxon>
        <taxon>Papilionoideae</taxon>
        <taxon>50 kb inversion clade</taxon>
        <taxon>NPAAA clade</taxon>
        <taxon>indigoferoid/millettioid clade</taxon>
        <taxon>Phaseoleae</taxon>
        <taxon>Mucuna</taxon>
    </lineage>
</organism>
<name>A0A371GZ37_MUCPR</name>